<accession>A0A6J6H0I8</accession>
<dbReference type="SUPFAM" id="SSF143120">
    <property type="entry name" value="YefM-like"/>
    <property type="match status" value="1"/>
</dbReference>
<comment type="similarity">
    <text evidence="1">Belongs to the phD/YefM antitoxin family.</text>
</comment>
<dbReference type="Gene3D" id="3.40.1620.10">
    <property type="entry name" value="YefM-like domain"/>
    <property type="match status" value="1"/>
</dbReference>
<dbReference type="NCBIfam" id="TIGR01552">
    <property type="entry name" value="phd_fam"/>
    <property type="match status" value="1"/>
</dbReference>
<dbReference type="EMBL" id="CAEZUN010000124">
    <property type="protein sequence ID" value="CAB4606180.1"/>
    <property type="molecule type" value="Genomic_DNA"/>
</dbReference>
<reference evidence="2" key="1">
    <citation type="submission" date="2020-05" db="EMBL/GenBank/DDBJ databases">
        <authorList>
            <person name="Chiriac C."/>
            <person name="Salcher M."/>
            <person name="Ghai R."/>
            <person name="Kavagutti S V."/>
        </authorList>
    </citation>
    <scope>NUCLEOTIDE SEQUENCE</scope>
</reference>
<proteinExistence type="inferred from homology"/>
<evidence type="ECO:0000256" key="1">
    <source>
        <dbReference type="ARBA" id="ARBA00009981"/>
    </source>
</evidence>
<dbReference type="AlphaFoldDB" id="A0A6J6H0I8"/>
<name>A0A6J6H0I8_9ZZZZ</name>
<protein>
    <submittedName>
        <fullName evidence="2">Unannotated protein</fullName>
    </submittedName>
</protein>
<evidence type="ECO:0000313" key="3">
    <source>
        <dbReference type="EMBL" id="CAB4672332.1"/>
    </source>
</evidence>
<evidence type="ECO:0000313" key="2">
    <source>
        <dbReference type="EMBL" id="CAB4606180.1"/>
    </source>
</evidence>
<gene>
    <name evidence="2" type="ORF">UFOPK1826_01000</name>
    <name evidence="3" type="ORF">UFOPK2292_00875</name>
</gene>
<dbReference type="InterPro" id="IPR036165">
    <property type="entry name" value="YefM-like_sf"/>
</dbReference>
<organism evidence="2">
    <name type="scientific">freshwater metagenome</name>
    <dbReference type="NCBI Taxonomy" id="449393"/>
    <lineage>
        <taxon>unclassified sequences</taxon>
        <taxon>metagenomes</taxon>
        <taxon>ecological metagenomes</taxon>
    </lineage>
</organism>
<dbReference type="EMBL" id="CAEZWU010000124">
    <property type="protein sequence ID" value="CAB4672332.1"/>
    <property type="molecule type" value="Genomic_DNA"/>
</dbReference>
<sequence>MSQTISQRELRNDSGKIMRRLDQGESFVITRNGQPVGELTPLRRHRFVSCDAVAAMFSCALGIDFDRFRADLDAHASQEIEPRG</sequence>